<evidence type="ECO:0000256" key="1">
    <source>
        <dbReference type="SAM" id="MobiDB-lite"/>
    </source>
</evidence>
<feature type="compositionally biased region" description="Basic and acidic residues" evidence="1">
    <location>
        <begin position="41"/>
        <end position="57"/>
    </location>
</feature>
<dbReference type="RefSeq" id="XP_001800700.1">
    <property type="nucleotide sequence ID" value="XM_001800648.1"/>
</dbReference>
<dbReference type="AlphaFoldDB" id="Q0UCT4"/>
<proteinExistence type="predicted"/>
<reference evidence="3" key="1">
    <citation type="journal article" date="2007" name="Plant Cell">
        <title>Dothideomycete-plant interactions illuminated by genome sequencing and EST analysis of the wheat pathogen Stagonospora nodorum.</title>
        <authorList>
            <person name="Hane J.K."/>
            <person name="Lowe R.G."/>
            <person name="Solomon P.S."/>
            <person name="Tan K.C."/>
            <person name="Schoch C.L."/>
            <person name="Spatafora J.W."/>
            <person name="Crous P.W."/>
            <person name="Kodira C."/>
            <person name="Birren B.W."/>
            <person name="Galagan J.E."/>
            <person name="Torriani S.F."/>
            <person name="McDonald B.A."/>
            <person name="Oliver R.P."/>
        </authorList>
    </citation>
    <scope>NUCLEOTIDE SEQUENCE [LARGE SCALE GENOMIC DNA]</scope>
    <source>
        <strain evidence="3">SN15 / ATCC MYA-4574 / FGSC 10173</strain>
    </source>
</reference>
<gene>
    <name evidence="2" type="ORF">SNOG_10430</name>
</gene>
<protein>
    <submittedName>
        <fullName evidence="2">Uncharacterized protein</fullName>
    </submittedName>
</protein>
<feature type="compositionally biased region" description="Basic and acidic residues" evidence="1">
    <location>
        <begin position="112"/>
        <end position="121"/>
    </location>
</feature>
<dbReference type="EMBL" id="CH445341">
    <property type="protein sequence ID" value="EAT81824.1"/>
    <property type="molecule type" value="Genomic_DNA"/>
</dbReference>
<feature type="region of interest" description="Disordered" evidence="1">
    <location>
        <begin position="1"/>
        <end position="20"/>
    </location>
</feature>
<organism evidence="2 3">
    <name type="scientific">Phaeosphaeria nodorum (strain SN15 / ATCC MYA-4574 / FGSC 10173)</name>
    <name type="common">Glume blotch fungus</name>
    <name type="synonym">Parastagonospora nodorum</name>
    <dbReference type="NCBI Taxonomy" id="321614"/>
    <lineage>
        <taxon>Eukaryota</taxon>
        <taxon>Fungi</taxon>
        <taxon>Dikarya</taxon>
        <taxon>Ascomycota</taxon>
        <taxon>Pezizomycotina</taxon>
        <taxon>Dothideomycetes</taxon>
        <taxon>Pleosporomycetidae</taxon>
        <taxon>Pleosporales</taxon>
        <taxon>Pleosporineae</taxon>
        <taxon>Phaeosphaeriaceae</taxon>
        <taxon>Parastagonospora</taxon>
    </lineage>
</organism>
<dbReference type="InParanoid" id="Q0UCT4"/>
<evidence type="ECO:0000313" key="2">
    <source>
        <dbReference type="EMBL" id="EAT81824.1"/>
    </source>
</evidence>
<evidence type="ECO:0000313" key="3">
    <source>
        <dbReference type="Proteomes" id="UP000001055"/>
    </source>
</evidence>
<dbReference type="Proteomes" id="UP000001055">
    <property type="component" value="Unassembled WGS sequence"/>
</dbReference>
<name>Q0UCT4_PHANO</name>
<feature type="compositionally biased region" description="Basic residues" evidence="1">
    <location>
        <begin position="1"/>
        <end position="10"/>
    </location>
</feature>
<dbReference type="GeneID" id="5977607"/>
<feature type="region of interest" description="Disordered" evidence="1">
    <location>
        <begin position="101"/>
        <end position="128"/>
    </location>
</feature>
<dbReference type="KEGG" id="pno:SNOG_10430"/>
<feature type="region of interest" description="Disordered" evidence="1">
    <location>
        <begin position="34"/>
        <end position="57"/>
    </location>
</feature>
<sequence length="233" mass="25544">MQLTRARGRPPKAGAQRARICSTRICPGQIAAPLEAAADGRSQERRTDQRPRDDGLRAHCAPSRRQMAVTAPRVSAGQRRPHLRPFSIGSRLAGTLASRVRTNGGVAATTRDSAKPQREPPRLSGTNYRRGIQSRFQPSVLCSDPGSHPRSPATLPPTRLAKQPETVIARSQKVSRAPHWDTSALVFTCNRRQPQDVATDDSMALRRRSWAAIYHLTLAAVGNTHFRRGSTAI</sequence>
<accession>Q0UCT4</accession>